<dbReference type="Gene3D" id="1.20.120.490">
    <property type="entry name" value="Hypothetical protein TM1646-like domain"/>
    <property type="match status" value="1"/>
</dbReference>
<evidence type="ECO:0008006" key="3">
    <source>
        <dbReference type="Google" id="ProtNLM"/>
    </source>
</evidence>
<accession>A0A9X1V9M0</accession>
<reference evidence="1" key="1">
    <citation type="submission" date="2022-03" db="EMBL/GenBank/DDBJ databases">
        <title>Draft Genome Sequence of Firmicute Strain S0AB, a Heterotrophic Iron/Sulfur-Oxidizing Extreme Acidophile.</title>
        <authorList>
            <person name="Vergara E."/>
            <person name="Pakostova E."/>
            <person name="Johnson D.B."/>
            <person name="Holmes D.S."/>
        </authorList>
    </citation>
    <scope>NUCLEOTIDE SEQUENCE</scope>
    <source>
        <strain evidence="1">S0AB</strain>
    </source>
</reference>
<comment type="caution">
    <text evidence="1">The sequence shown here is derived from an EMBL/GenBank/DDBJ whole genome shotgun (WGS) entry which is preliminary data.</text>
</comment>
<dbReference type="SUPFAM" id="SSF158397">
    <property type="entry name" value="TM1646-like"/>
    <property type="match status" value="1"/>
</dbReference>
<name>A0A9X1V9M0_9BACL</name>
<dbReference type="EMBL" id="JALBUF010000001">
    <property type="protein sequence ID" value="MCI0182638.1"/>
    <property type="molecule type" value="Genomic_DNA"/>
</dbReference>
<dbReference type="InterPro" id="IPR005585">
    <property type="entry name" value="DUF327"/>
</dbReference>
<sequence>MKVKMERSNGLDSAYVASTNANGQKGVLGFQEQLIASGQVQQEQEWERLTAVVERLGDRLVQHPSVDAAHAYRDAVVELVQRAVHSGLTIHEAKTRGRQGKQKVFLQVEQINQQLIELMEQVLHQQQGSIDLLKIVGEIKGLLISLHL</sequence>
<protein>
    <recommendedName>
        <fullName evidence="3">UDP-N-acetylenolpyruvoylglucosamine reductase</fullName>
    </recommendedName>
</protein>
<dbReference type="InterPro" id="IPR024042">
    <property type="entry name" value="TM1646-like_dom_sf"/>
</dbReference>
<proteinExistence type="predicted"/>
<dbReference type="RefSeq" id="WP_241712210.1">
    <property type="nucleotide sequence ID" value="NZ_JALBUF010000001.1"/>
</dbReference>
<keyword evidence="2" id="KW-1185">Reference proteome</keyword>
<dbReference type="AlphaFoldDB" id="A0A9X1V9M0"/>
<evidence type="ECO:0000313" key="2">
    <source>
        <dbReference type="Proteomes" id="UP001139263"/>
    </source>
</evidence>
<organism evidence="1 2">
    <name type="scientific">Sulfoacidibacillus ferrooxidans</name>
    <dbReference type="NCBI Taxonomy" id="2005001"/>
    <lineage>
        <taxon>Bacteria</taxon>
        <taxon>Bacillati</taxon>
        <taxon>Bacillota</taxon>
        <taxon>Bacilli</taxon>
        <taxon>Bacillales</taxon>
        <taxon>Alicyclobacillaceae</taxon>
        <taxon>Sulfoacidibacillus</taxon>
    </lineage>
</organism>
<dbReference type="Proteomes" id="UP001139263">
    <property type="component" value="Unassembled WGS sequence"/>
</dbReference>
<evidence type="ECO:0000313" key="1">
    <source>
        <dbReference type="EMBL" id="MCI0182638.1"/>
    </source>
</evidence>
<dbReference type="Pfam" id="PF03885">
    <property type="entry name" value="DUF327"/>
    <property type="match status" value="1"/>
</dbReference>
<gene>
    <name evidence="1" type="ORF">MM817_00903</name>
</gene>